<proteinExistence type="inferred from homology"/>
<feature type="compositionally biased region" description="Basic and acidic residues" evidence="10">
    <location>
        <begin position="423"/>
        <end position="442"/>
    </location>
</feature>
<feature type="region of interest" description="Disordered" evidence="10">
    <location>
        <begin position="1"/>
        <end position="99"/>
    </location>
</feature>
<keyword evidence="7" id="KW-0804">Transcription</keyword>
<keyword evidence="13" id="KW-1185">Reference proteome</keyword>
<dbReference type="GO" id="GO:0043565">
    <property type="term" value="F:sequence-specific DNA binding"/>
    <property type="evidence" value="ECO:0007669"/>
    <property type="project" value="InterPro"/>
</dbReference>
<dbReference type="FunFam" id="2.20.25.80:FF:000003">
    <property type="entry name" value="WRKY transcription factor 57"/>
    <property type="match status" value="1"/>
</dbReference>
<dbReference type="Gene3D" id="2.20.25.80">
    <property type="entry name" value="WRKY domain"/>
    <property type="match status" value="2"/>
</dbReference>
<evidence type="ECO:0000256" key="2">
    <source>
        <dbReference type="ARBA" id="ARBA00022723"/>
    </source>
</evidence>
<feature type="compositionally biased region" description="Polar residues" evidence="10">
    <location>
        <begin position="85"/>
        <end position="99"/>
    </location>
</feature>
<keyword evidence="6" id="KW-0238">DNA-binding</keyword>
<evidence type="ECO:0000256" key="7">
    <source>
        <dbReference type="ARBA" id="ARBA00023163"/>
    </source>
</evidence>
<dbReference type="GO" id="GO:0003700">
    <property type="term" value="F:DNA-binding transcription factor activity"/>
    <property type="evidence" value="ECO:0007669"/>
    <property type="project" value="InterPro"/>
</dbReference>
<dbReference type="InterPro" id="IPR003657">
    <property type="entry name" value="WRKY_dom"/>
</dbReference>
<evidence type="ECO:0000256" key="6">
    <source>
        <dbReference type="ARBA" id="ARBA00023125"/>
    </source>
</evidence>
<evidence type="ECO:0000313" key="13">
    <source>
        <dbReference type="Proteomes" id="UP000327013"/>
    </source>
</evidence>
<evidence type="ECO:0000256" key="5">
    <source>
        <dbReference type="ARBA" id="ARBA00023015"/>
    </source>
</evidence>
<dbReference type="AlphaFoldDB" id="A0A5N6RCL8"/>
<feature type="compositionally biased region" description="Polar residues" evidence="10">
    <location>
        <begin position="45"/>
        <end position="57"/>
    </location>
</feature>
<reference evidence="12 13" key="1">
    <citation type="submission" date="2019-06" db="EMBL/GenBank/DDBJ databases">
        <title>A chromosomal-level reference genome of Carpinus fangiana (Coryloideae, Betulaceae).</title>
        <authorList>
            <person name="Yang X."/>
            <person name="Wang Z."/>
            <person name="Zhang L."/>
            <person name="Hao G."/>
            <person name="Liu J."/>
            <person name="Yang Y."/>
        </authorList>
    </citation>
    <scope>NUCLEOTIDE SEQUENCE [LARGE SCALE GENOMIC DNA]</scope>
    <source>
        <strain evidence="12">Cfa_2016G</strain>
        <tissue evidence="12">Leaf</tissue>
    </source>
</reference>
<evidence type="ECO:0000256" key="8">
    <source>
        <dbReference type="ARBA" id="ARBA00023242"/>
    </source>
</evidence>
<accession>A0A5N6RCL8</accession>
<keyword evidence="5" id="KW-0805">Transcription regulation</keyword>
<feature type="region of interest" description="Disordered" evidence="10">
    <location>
        <begin position="233"/>
        <end position="258"/>
    </location>
</feature>
<keyword evidence="2" id="KW-0479">Metal-binding</keyword>
<dbReference type="GO" id="GO:0046872">
    <property type="term" value="F:metal ion binding"/>
    <property type="evidence" value="ECO:0007669"/>
    <property type="project" value="UniProtKB-KW"/>
</dbReference>
<evidence type="ECO:0000313" key="12">
    <source>
        <dbReference type="EMBL" id="KAE8075540.1"/>
    </source>
</evidence>
<feature type="compositionally biased region" description="Basic and acidic residues" evidence="10">
    <location>
        <begin position="13"/>
        <end position="23"/>
    </location>
</feature>
<dbReference type="Pfam" id="PF03106">
    <property type="entry name" value="WRKY"/>
    <property type="match status" value="2"/>
</dbReference>
<dbReference type="Proteomes" id="UP000327013">
    <property type="component" value="Chromosome 6"/>
</dbReference>
<evidence type="ECO:0000256" key="4">
    <source>
        <dbReference type="ARBA" id="ARBA00022833"/>
    </source>
</evidence>
<feature type="compositionally biased region" description="Basic and acidic residues" evidence="10">
    <location>
        <begin position="35"/>
        <end position="44"/>
    </location>
</feature>
<comment type="subcellular location">
    <subcellularLocation>
        <location evidence="1">Nucleus</location>
    </subcellularLocation>
</comment>
<evidence type="ECO:0000256" key="3">
    <source>
        <dbReference type="ARBA" id="ARBA00022737"/>
    </source>
</evidence>
<organism evidence="12 13">
    <name type="scientific">Carpinus fangiana</name>
    <dbReference type="NCBI Taxonomy" id="176857"/>
    <lineage>
        <taxon>Eukaryota</taxon>
        <taxon>Viridiplantae</taxon>
        <taxon>Streptophyta</taxon>
        <taxon>Embryophyta</taxon>
        <taxon>Tracheophyta</taxon>
        <taxon>Spermatophyta</taxon>
        <taxon>Magnoliopsida</taxon>
        <taxon>eudicotyledons</taxon>
        <taxon>Gunneridae</taxon>
        <taxon>Pentapetalae</taxon>
        <taxon>rosids</taxon>
        <taxon>fabids</taxon>
        <taxon>Fagales</taxon>
        <taxon>Betulaceae</taxon>
        <taxon>Carpinus</taxon>
    </lineage>
</organism>
<feature type="region of interest" description="Disordered" evidence="10">
    <location>
        <begin position="416"/>
        <end position="454"/>
    </location>
</feature>
<evidence type="ECO:0000256" key="9">
    <source>
        <dbReference type="ARBA" id="ARBA00061157"/>
    </source>
</evidence>
<keyword evidence="8" id="KW-0539">Nucleus</keyword>
<sequence length="454" mass="49888">MVTSGECTPGEVASDKSGDEIHRLHSSQQNPDYEIQEKQLDQEANRPSSVPEKSSQVPDAAVPTMQSDQEGSTSSIFSEKVSRAPDTSGTLALQSGQEASTPAIIREKVTEDGYNWRKYGQKLVKGNEFIRSYYKCTHPNCQVKKQLERSHDGQIVDTTYFGEHDHPKPQLNVPVAVGFTVSVVDERPNEPSSTSAEDKSFVELGQTPHQMEPADPRQPLTVAASDDLKSMLSETNRMRHEVDHDDDRDSKRQRKEKCTVDALPVDKPSGEPRLVVQTLSEVDIVNDGYRWRKYGQKFVKGNPNPRSYYRCSNSGCPVKKHVERASHDPKVVITTYEGQHDHDMPPSRTVTHNTAGPSIHVTTHNGEAGTKSEESNAVSLDMAVHASSGPEFEPNGESRTKSGVSSVVGFEMVVHSSLGPEGKSNEQLKGKLSAESRTKSEGSDTVCLDMVGCS</sequence>
<protein>
    <recommendedName>
        <fullName evidence="11">WRKY domain-containing protein</fullName>
    </recommendedName>
</protein>
<dbReference type="PANTHER" id="PTHR31221">
    <property type="entry name" value="WRKY TRANSCRIPTION FACTOR PROTEIN 1-RELATED"/>
    <property type="match status" value="1"/>
</dbReference>
<comment type="similarity">
    <text evidence="9">Belongs to the WRKY group I family.</text>
</comment>
<dbReference type="EMBL" id="CM017326">
    <property type="protein sequence ID" value="KAE8075540.1"/>
    <property type="molecule type" value="Genomic_DNA"/>
</dbReference>
<dbReference type="InterPro" id="IPR044810">
    <property type="entry name" value="WRKY_plant"/>
</dbReference>
<dbReference type="InterPro" id="IPR036576">
    <property type="entry name" value="WRKY_dom_sf"/>
</dbReference>
<dbReference type="GO" id="GO:0005634">
    <property type="term" value="C:nucleus"/>
    <property type="evidence" value="ECO:0007669"/>
    <property type="project" value="UniProtKB-SubCell"/>
</dbReference>
<feature type="compositionally biased region" description="Polar residues" evidence="10">
    <location>
        <begin position="64"/>
        <end position="77"/>
    </location>
</feature>
<gene>
    <name evidence="12" type="ORF">FH972_014245</name>
</gene>
<keyword evidence="3" id="KW-0677">Repeat</keyword>
<feature type="domain" description="WRKY" evidence="11">
    <location>
        <begin position="105"/>
        <end position="169"/>
    </location>
</feature>
<dbReference type="FunFam" id="2.20.25.80:FF:000006">
    <property type="entry name" value="WRKY transcription factor"/>
    <property type="match status" value="1"/>
</dbReference>
<dbReference type="SMART" id="SM00774">
    <property type="entry name" value="WRKY"/>
    <property type="match status" value="2"/>
</dbReference>
<evidence type="ECO:0000256" key="1">
    <source>
        <dbReference type="ARBA" id="ARBA00004123"/>
    </source>
</evidence>
<dbReference type="PANTHER" id="PTHR31221:SF125">
    <property type="entry name" value="WRKY TRANSCRIPTION FACTOR 1"/>
    <property type="match status" value="1"/>
</dbReference>
<evidence type="ECO:0000259" key="11">
    <source>
        <dbReference type="PROSITE" id="PS50811"/>
    </source>
</evidence>
<feature type="compositionally biased region" description="Basic and acidic residues" evidence="10">
    <location>
        <begin position="236"/>
        <end position="250"/>
    </location>
</feature>
<dbReference type="SUPFAM" id="SSF118290">
    <property type="entry name" value="WRKY DNA-binding domain"/>
    <property type="match status" value="2"/>
</dbReference>
<evidence type="ECO:0000256" key="10">
    <source>
        <dbReference type="SAM" id="MobiDB-lite"/>
    </source>
</evidence>
<dbReference type="PROSITE" id="PS50811">
    <property type="entry name" value="WRKY"/>
    <property type="match status" value="2"/>
</dbReference>
<feature type="domain" description="WRKY" evidence="11">
    <location>
        <begin position="280"/>
        <end position="345"/>
    </location>
</feature>
<keyword evidence="4" id="KW-0862">Zinc</keyword>
<name>A0A5N6RCL8_9ROSI</name>